<evidence type="ECO:0000256" key="3">
    <source>
        <dbReference type="ARBA" id="ARBA00022840"/>
    </source>
</evidence>
<accession>A0A2K3V0E2</accession>
<dbReference type="OrthoDB" id="9768127at2"/>
<feature type="binding site" evidence="6">
    <location>
        <begin position="223"/>
        <end position="226"/>
    </location>
    <ligand>
        <name>ATP</name>
        <dbReference type="ChEBI" id="CHEBI:30616"/>
    </ligand>
</feature>
<evidence type="ECO:0000256" key="4">
    <source>
        <dbReference type="ARBA" id="ARBA00022960"/>
    </source>
</evidence>
<dbReference type="PANTHER" id="PTHR42749">
    <property type="entry name" value="CELL SHAPE-DETERMINING PROTEIN MREB"/>
    <property type="match status" value="1"/>
</dbReference>
<evidence type="ECO:0000256" key="5">
    <source>
        <dbReference type="ARBA" id="ARBA00023458"/>
    </source>
</evidence>
<dbReference type="AlphaFoldDB" id="A0A2K3V0E2"/>
<dbReference type="RefSeq" id="WP_103312688.1">
    <property type="nucleotide sequence ID" value="NZ_PPPD01000001.1"/>
</dbReference>
<evidence type="ECO:0000313" key="7">
    <source>
        <dbReference type="EMBL" id="PNY82254.1"/>
    </source>
</evidence>
<dbReference type="NCBIfam" id="TIGR00904">
    <property type="entry name" value="mreB"/>
    <property type="match status" value="1"/>
</dbReference>
<dbReference type="SUPFAM" id="SSF53067">
    <property type="entry name" value="Actin-like ATPase domain"/>
    <property type="match status" value="2"/>
</dbReference>
<comment type="similarity">
    <text evidence="5 6">Belongs to the FtsA/MreB family.</text>
</comment>
<name>A0A2K3V0E2_9DEIO</name>
<evidence type="ECO:0000256" key="6">
    <source>
        <dbReference type="HAMAP-Rule" id="MF_02207"/>
    </source>
</evidence>
<dbReference type="GO" id="GO:0000902">
    <property type="term" value="P:cell morphogenesis"/>
    <property type="evidence" value="ECO:0007669"/>
    <property type="project" value="InterPro"/>
</dbReference>
<comment type="subunit">
    <text evidence="6">Forms polymers.</text>
</comment>
<dbReference type="CDD" id="cd10225">
    <property type="entry name" value="ASKHA_NBD_MreB-like"/>
    <property type="match status" value="1"/>
</dbReference>
<dbReference type="InterPro" id="IPR056546">
    <property type="entry name" value="MreB_MamK-like"/>
</dbReference>
<feature type="binding site" evidence="6">
    <location>
        <begin position="175"/>
        <end position="177"/>
    </location>
    <ligand>
        <name>ATP</name>
        <dbReference type="ChEBI" id="CHEBI:30616"/>
    </ligand>
</feature>
<evidence type="ECO:0000256" key="1">
    <source>
        <dbReference type="ARBA" id="ARBA00022490"/>
    </source>
</evidence>
<dbReference type="GO" id="GO:0005737">
    <property type="term" value="C:cytoplasm"/>
    <property type="evidence" value="ECO:0007669"/>
    <property type="project" value="UniProtKB-SubCell"/>
</dbReference>
<dbReference type="HAMAP" id="MF_02207">
    <property type="entry name" value="MreB"/>
    <property type="match status" value="1"/>
</dbReference>
<comment type="subcellular location">
    <subcellularLocation>
        <location evidence="6">Cytoplasm</location>
    </subcellularLocation>
    <text evidence="6">Membrane-associated.</text>
</comment>
<dbReference type="PRINTS" id="PR01652">
    <property type="entry name" value="SHAPEPROTEIN"/>
</dbReference>
<dbReference type="InterPro" id="IPR004753">
    <property type="entry name" value="MreB"/>
</dbReference>
<protein>
    <recommendedName>
        <fullName evidence="6">Cell shape-determining protein MreB</fullName>
    </recommendedName>
</protein>
<reference evidence="7 8" key="1">
    <citation type="submission" date="2018-01" db="EMBL/GenBank/DDBJ databases">
        <title>Deinococcus koreensis sp. nov., a radiation-resistant bacterium isolated from river water.</title>
        <authorList>
            <person name="Choi A."/>
        </authorList>
    </citation>
    <scope>NUCLEOTIDE SEQUENCE [LARGE SCALE GENOMIC DNA]</scope>
    <source>
        <strain evidence="7 8">SJW1-2</strain>
    </source>
</reference>
<dbReference type="NCBIfam" id="NF010539">
    <property type="entry name" value="PRK13927.1"/>
    <property type="match status" value="1"/>
</dbReference>
<dbReference type="PANTHER" id="PTHR42749:SF1">
    <property type="entry name" value="CELL SHAPE-DETERMINING PROTEIN MREB"/>
    <property type="match status" value="1"/>
</dbReference>
<comment type="caution">
    <text evidence="6">Lacks conserved residue(s) required for the propagation of feature annotation.</text>
</comment>
<feature type="binding site" evidence="6">
    <location>
        <begin position="305"/>
        <end position="308"/>
    </location>
    <ligand>
        <name>ATP</name>
        <dbReference type="ChEBI" id="CHEBI:30616"/>
    </ligand>
</feature>
<evidence type="ECO:0000256" key="2">
    <source>
        <dbReference type="ARBA" id="ARBA00022741"/>
    </source>
</evidence>
<sequence length="361" mass="38509">MHRATIGWFVPEGCVGRFSEDIGIDLGTATFLIYSKTRGLVLQEPSVIAMARDSKQVKAVGEEAYRMIGRTPGGIVAVRPIKDGVIADEGLTEKMITMFLQKVQGNAGRLFGFKPQLMVGVPSNVSDVEKRAVLRAALNSNAKRAFLIEEPLAAAIGAGLKIAEPIGSMVVDIGGGSTDVAVISLGGIVVSESMRIAGNEMDESIIRFVRRKHNVLIGERTAEEIKVKVGAAMLLDDAENLTAEVRGRDLVNGLPKTISLDSRDVVEALSEPVTKIVDGVKRVLEITPPELVSDIIDRGIVMTGGGSLLRNFDELLRQTTGIPVAVAENAVEAVAVGTGMALEMIHVLGDSLVSSDNYLRR</sequence>
<keyword evidence="3 6" id="KW-0067">ATP-binding</keyword>
<keyword evidence="2 6" id="KW-0547">Nucleotide-binding</keyword>
<keyword evidence="4 6" id="KW-0133">Cell shape</keyword>
<keyword evidence="1 6" id="KW-0963">Cytoplasm</keyword>
<dbReference type="InterPro" id="IPR043129">
    <property type="entry name" value="ATPase_NBD"/>
</dbReference>
<gene>
    <name evidence="6" type="primary">mreB</name>
    <name evidence="7" type="ORF">CVO96_13595</name>
</gene>
<dbReference type="EMBL" id="PPPD01000001">
    <property type="protein sequence ID" value="PNY82254.1"/>
    <property type="molecule type" value="Genomic_DNA"/>
</dbReference>
<dbReference type="Pfam" id="PF06723">
    <property type="entry name" value="MreB_Mbl"/>
    <property type="match status" value="1"/>
</dbReference>
<dbReference type="GO" id="GO:0005524">
    <property type="term" value="F:ATP binding"/>
    <property type="evidence" value="ECO:0007669"/>
    <property type="project" value="UniProtKB-KW"/>
</dbReference>
<organism evidence="7 8">
    <name type="scientific">Deinococcus koreensis</name>
    <dbReference type="NCBI Taxonomy" id="2054903"/>
    <lineage>
        <taxon>Bacteria</taxon>
        <taxon>Thermotogati</taxon>
        <taxon>Deinococcota</taxon>
        <taxon>Deinococci</taxon>
        <taxon>Deinococcales</taxon>
        <taxon>Deinococcaceae</taxon>
        <taxon>Deinococcus</taxon>
    </lineage>
</organism>
<proteinExistence type="inferred from homology"/>
<comment type="caution">
    <text evidence="7">The sequence shown here is derived from an EMBL/GenBank/DDBJ whole genome shotgun (WGS) entry which is preliminary data.</text>
</comment>
<comment type="function">
    <text evidence="6">Forms membrane-associated dynamic filaments that are essential for cell shape determination. Acts by regulating cell wall synthesis and cell elongation, and thus cell shape. A feedback loop between cell geometry and MreB localization may maintain elongated cell shape by targeting cell wall growth to regions of negative cell wall curvature.</text>
</comment>
<dbReference type="Gene3D" id="3.30.420.40">
    <property type="match status" value="3"/>
</dbReference>
<keyword evidence="8" id="KW-1185">Reference proteome</keyword>
<evidence type="ECO:0000313" key="8">
    <source>
        <dbReference type="Proteomes" id="UP000236379"/>
    </source>
</evidence>
<dbReference type="GO" id="GO:0008360">
    <property type="term" value="P:regulation of cell shape"/>
    <property type="evidence" value="ECO:0007669"/>
    <property type="project" value="UniProtKB-UniRule"/>
</dbReference>
<dbReference type="Proteomes" id="UP000236379">
    <property type="component" value="Unassembled WGS sequence"/>
</dbReference>